<dbReference type="Pfam" id="PF00089">
    <property type="entry name" value="Trypsin"/>
    <property type="match status" value="1"/>
</dbReference>
<evidence type="ECO:0000256" key="2">
    <source>
        <dbReference type="RuleBase" id="RU363034"/>
    </source>
</evidence>
<dbReference type="InterPro" id="IPR001314">
    <property type="entry name" value="Peptidase_S1A"/>
</dbReference>
<dbReference type="Proteomes" id="UP001497472">
    <property type="component" value="Unassembled WGS sequence"/>
</dbReference>
<keyword evidence="2" id="KW-0720">Serine protease</keyword>
<dbReference type="PRINTS" id="PR00722">
    <property type="entry name" value="CHYMOTRYPSIN"/>
</dbReference>
<dbReference type="SUPFAM" id="SSF50494">
    <property type="entry name" value="Trypsin-like serine proteases"/>
    <property type="match status" value="1"/>
</dbReference>
<dbReference type="PROSITE" id="PS00135">
    <property type="entry name" value="TRYPSIN_SER"/>
    <property type="match status" value="1"/>
</dbReference>
<evidence type="ECO:0000313" key="4">
    <source>
        <dbReference type="EMBL" id="CAK1552383.1"/>
    </source>
</evidence>
<dbReference type="CDD" id="cd00190">
    <property type="entry name" value="Tryp_SPc"/>
    <property type="match status" value="1"/>
</dbReference>
<dbReference type="SMART" id="SM00020">
    <property type="entry name" value="Tryp_SPc"/>
    <property type="match status" value="1"/>
</dbReference>
<dbReference type="GO" id="GO:0006508">
    <property type="term" value="P:proteolysis"/>
    <property type="evidence" value="ECO:0007669"/>
    <property type="project" value="UniProtKB-KW"/>
</dbReference>
<organism evidence="4 5">
    <name type="scientific">Leptosia nina</name>
    <dbReference type="NCBI Taxonomy" id="320188"/>
    <lineage>
        <taxon>Eukaryota</taxon>
        <taxon>Metazoa</taxon>
        <taxon>Ecdysozoa</taxon>
        <taxon>Arthropoda</taxon>
        <taxon>Hexapoda</taxon>
        <taxon>Insecta</taxon>
        <taxon>Pterygota</taxon>
        <taxon>Neoptera</taxon>
        <taxon>Endopterygota</taxon>
        <taxon>Lepidoptera</taxon>
        <taxon>Glossata</taxon>
        <taxon>Ditrysia</taxon>
        <taxon>Papilionoidea</taxon>
        <taxon>Pieridae</taxon>
        <taxon>Pierinae</taxon>
        <taxon>Leptosia</taxon>
    </lineage>
</organism>
<sequence>MAMSVPLVITARQYLLLKVLAHTFTGRHWRGLRENVRDILETHPGRIVSGWDASPGQFPYQASLRIRNSAGLLFGCGGSVIHQDWVITAAHCTANFVQVTVRAGLTQVHAAEYVADTWVWYNHFSFDSTTPTLVQPNDVSLVRVPYPMTFTVNLMSIQLQTSNDAYRDYSNEQLMASGWGRTWTNGPTSDRLQWTYLRGLPDSECRRRFLTVANSATICARFWNITSQSVCQGDSGGPLVHKNRWGVPTLIGITSFVASARHGGCHSGLPAGFIRPGSFHAWYQQVTGLNLDFSRNAPTPNLIERLKTAHNLL</sequence>
<dbReference type="InterPro" id="IPR018114">
    <property type="entry name" value="TRYPSIN_HIS"/>
</dbReference>
<evidence type="ECO:0000259" key="3">
    <source>
        <dbReference type="PROSITE" id="PS50240"/>
    </source>
</evidence>
<dbReference type="EMBL" id="CAVLEF010000144">
    <property type="protein sequence ID" value="CAK1552383.1"/>
    <property type="molecule type" value="Genomic_DNA"/>
</dbReference>
<dbReference type="InterPro" id="IPR033116">
    <property type="entry name" value="TRYPSIN_SER"/>
</dbReference>
<gene>
    <name evidence="4" type="ORF">LNINA_LOCUS11430</name>
</gene>
<dbReference type="PANTHER" id="PTHR24250">
    <property type="entry name" value="CHYMOTRYPSIN-RELATED"/>
    <property type="match status" value="1"/>
</dbReference>
<keyword evidence="5" id="KW-1185">Reference proteome</keyword>
<keyword evidence="2" id="KW-0645">Protease</keyword>
<keyword evidence="2" id="KW-0378">Hydrolase</keyword>
<dbReference type="InterPro" id="IPR009003">
    <property type="entry name" value="Peptidase_S1_PA"/>
</dbReference>
<protein>
    <recommendedName>
        <fullName evidence="3">Peptidase S1 domain-containing protein</fullName>
    </recommendedName>
</protein>
<name>A0AAV1JSS7_9NEOP</name>
<evidence type="ECO:0000256" key="1">
    <source>
        <dbReference type="ARBA" id="ARBA00023157"/>
    </source>
</evidence>
<accession>A0AAV1JSS7</accession>
<dbReference type="PANTHER" id="PTHR24250:SF50">
    <property type="entry name" value="PEPTIDASE S1 DOMAIN-CONTAINING PROTEIN"/>
    <property type="match status" value="1"/>
</dbReference>
<dbReference type="PROSITE" id="PS00134">
    <property type="entry name" value="TRYPSIN_HIS"/>
    <property type="match status" value="1"/>
</dbReference>
<dbReference type="PROSITE" id="PS50240">
    <property type="entry name" value="TRYPSIN_DOM"/>
    <property type="match status" value="1"/>
</dbReference>
<comment type="caution">
    <text evidence="4">The sequence shown here is derived from an EMBL/GenBank/DDBJ whole genome shotgun (WGS) entry which is preliminary data.</text>
</comment>
<dbReference type="InterPro" id="IPR001254">
    <property type="entry name" value="Trypsin_dom"/>
</dbReference>
<proteinExistence type="predicted"/>
<reference evidence="4 5" key="1">
    <citation type="submission" date="2023-11" db="EMBL/GenBank/DDBJ databases">
        <authorList>
            <person name="Okamura Y."/>
        </authorList>
    </citation>
    <scope>NUCLEOTIDE SEQUENCE [LARGE SCALE GENOMIC DNA]</scope>
</reference>
<keyword evidence="1" id="KW-1015">Disulfide bond</keyword>
<dbReference type="Gene3D" id="2.40.10.10">
    <property type="entry name" value="Trypsin-like serine proteases"/>
    <property type="match status" value="1"/>
</dbReference>
<dbReference type="InterPro" id="IPR043504">
    <property type="entry name" value="Peptidase_S1_PA_chymotrypsin"/>
</dbReference>
<feature type="domain" description="Peptidase S1" evidence="3">
    <location>
        <begin position="47"/>
        <end position="288"/>
    </location>
</feature>
<evidence type="ECO:0000313" key="5">
    <source>
        <dbReference type="Proteomes" id="UP001497472"/>
    </source>
</evidence>
<dbReference type="GO" id="GO:0004252">
    <property type="term" value="F:serine-type endopeptidase activity"/>
    <property type="evidence" value="ECO:0007669"/>
    <property type="project" value="InterPro"/>
</dbReference>
<dbReference type="AlphaFoldDB" id="A0AAV1JSS7"/>